<evidence type="ECO:0000313" key="1">
    <source>
        <dbReference type="EMBL" id="SFP40634.1"/>
    </source>
</evidence>
<gene>
    <name evidence="1" type="ORF">SAMN04488241_101424</name>
</gene>
<name>A0A1I5Q2P8_9SPHN</name>
<keyword evidence="2" id="KW-1185">Reference proteome</keyword>
<dbReference type="AlphaFoldDB" id="A0A1I5Q2P8"/>
<dbReference type="EMBL" id="FOXP01000001">
    <property type="protein sequence ID" value="SFP40634.1"/>
    <property type="molecule type" value="Genomic_DNA"/>
</dbReference>
<accession>A0A1I5Q2P8</accession>
<dbReference type="Proteomes" id="UP000199586">
    <property type="component" value="Unassembled WGS sequence"/>
</dbReference>
<sequence>MAGGISHPFMTGAGDGQAAIGNENNGSALAGASPGTAMQGVAQAGCGAFLSGAEGFFSSHPAIAEAIGAAWALASQIGPNLTSSIIASTARTAVRKTLTKGRDPNFTLVTGSLLVLKSTAQCGIESAAGAITIQSAMATIITFSVSERKPRGTLLSPPTQAHLSSRLST</sequence>
<reference evidence="1 2" key="1">
    <citation type="submission" date="2016-10" db="EMBL/GenBank/DDBJ databases">
        <authorList>
            <person name="de Groot N.N."/>
        </authorList>
    </citation>
    <scope>NUCLEOTIDE SEQUENCE [LARGE SCALE GENOMIC DNA]</scope>
    <source>
        <strain evidence="1 2">CGMCC 1.9113</strain>
    </source>
</reference>
<protein>
    <submittedName>
        <fullName evidence="1">Uncharacterized protein</fullName>
    </submittedName>
</protein>
<evidence type="ECO:0000313" key="2">
    <source>
        <dbReference type="Proteomes" id="UP000199586"/>
    </source>
</evidence>
<organism evidence="1 2">
    <name type="scientific">Sphingomonas rubra</name>
    <dbReference type="NCBI Taxonomy" id="634430"/>
    <lineage>
        <taxon>Bacteria</taxon>
        <taxon>Pseudomonadati</taxon>
        <taxon>Pseudomonadota</taxon>
        <taxon>Alphaproteobacteria</taxon>
        <taxon>Sphingomonadales</taxon>
        <taxon>Sphingomonadaceae</taxon>
        <taxon>Sphingomonas</taxon>
    </lineage>
</organism>
<proteinExistence type="predicted"/>